<evidence type="ECO:0000313" key="2">
    <source>
        <dbReference type="EMBL" id="CAI9180801.1"/>
    </source>
</evidence>
<dbReference type="EMBL" id="OX460343">
    <property type="protein sequence ID" value="CAI9180801.1"/>
    <property type="molecule type" value="Genomic_DNA"/>
</dbReference>
<dbReference type="Proteomes" id="UP001176941">
    <property type="component" value="Chromosome X"/>
</dbReference>
<reference evidence="2" key="1">
    <citation type="submission" date="2023-04" db="EMBL/GenBank/DDBJ databases">
        <authorList>
            <consortium name="ELIXIR-Norway"/>
        </authorList>
    </citation>
    <scope>NUCLEOTIDE SEQUENCE [LARGE SCALE GENOMIC DNA]</scope>
</reference>
<feature type="region of interest" description="Disordered" evidence="1">
    <location>
        <begin position="82"/>
        <end position="103"/>
    </location>
</feature>
<accession>A0ABN9A5Z4</accession>
<evidence type="ECO:0000313" key="3">
    <source>
        <dbReference type="Proteomes" id="UP001176941"/>
    </source>
</evidence>
<protein>
    <submittedName>
        <fullName evidence="2">Uncharacterized protein</fullName>
    </submittedName>
</protein>
<feature type="compositionally biased region" description="Basic and acidic residues" evidence="1">
    <location>
        <begin position="82"/>
        <end position="96"/>
    </location>
</feature>
<proteinExistence type="predicted"/>
<sequence>MDCNPPGSSVHGVFQARILEWVAISSSMITIQHAESTRNRVIRRVLEFGGREFKRNFPGIGNNEMHKDVEWEAQYEETVRKPTDWSCEEKETRDEVVEPSSTL</sequence>
<evidence type="ECO:0000256" key="1">
    <source>
        <dbReference type="SAM" id="MobiDB-lite"/>
    </source>
</evidence>
<name>A0ABN9A5Z4_RANTA</name>
<keyword evidence="3" id="KW-1185">Reference proteome</keyword>
<organism evidence="2 3">
    <name type="scientific">Rangifer tarandus platyrhynchus</name>
    <name type="common">Svalbard reindeer</name>
    <dbReference type="NCBI Taxonomy" id="3082113"/>
    <lineage>
        <taxon>Eukaryota</taxon>
        <taxon>Metazoa</taxon>
        <taxon>Chordata</taxon>
        <taxon>Craniata</taxon>
        <taxon>Vertebrata</taxon>
        <taxon>Euteleostomi</taxon>
        <taxon>Mammalia</taxon>
        <taxon>Eutheria</taxon>
        <taxon>Laurasiatheria</taxon>
        <taxon>Artiodactyla</taxon>
        <taxon>Ruminantia</taxon>
        <taxon>Pecora</taxon>
        <taxon>Cervidae</taxon>
        <taxon>Odocoileinae</taxon>
        <taxon>Rangifer</taxon>
    </lineage>
</organism>
<gene>
    <name evidence="2" type="ORF">MRATA1EN1_LOCUS29763</name>
</gene>